<keyword evidence="3" id="KW-0547">Nucleotide-binding</keyword>
<evidence type="ECO:0000259" key="15">
    <source>
        <dbReference type="PROSITE" id="PS51195"/>
    </source>
</evidence>
<dbReference type="PROSITE" id="PS51192">
    <property type="entry name" value="HELICASE_ATP_BIND_1"/>
    <property type="match status" value="1"/>
</dbReference>
<evidence type="ECO:0000259" key="13">
    <source>
        <dbReference type="PROSITE" id="PS51192"/>
    </source>
</evidence>
<dbReference type="KEGG" id="hce:HCW_06670"/>
<dbReference type="Proteomes" id="UP000005010">
    <property type="component" value="Chromosome"/>
</dbReference>
<evidence type="ECO:0000256" key="9">
    <source>
        <dbReference type="ARBA" id="ARBA00064142"/>
    </source>
</evidence>
<feature type="domain" description="Helicase C-terminal" evidence="14">
    <location>
        <begin position="249"/>
        <end position="411"/>
    </location>
</feature>
<dbReference type="InterPro" id="IPR011545">
    <property type="entry name" value="DEAD/DEAH_box_helicase_dom"/>
</dbReference>
<evidence type="ECO:0000256" key="10">
    <source>
        <dbReference type="ARBA" id="ARBA00074363"/>
    </source>
</evidence>
<dbReference type="GO" id="GO:0003724">
    <property type="term" value="F:RNA helicase activity"/>
    <property type="evidence" value="ECO:0007669"/>
    <property type="project" value="UniProtKB-EC"/>
</dbReference>
<dbReference type="SMART" id="SM00490">
    <property type="entry name" value="HELICc"/>
    <property type="match status" value="1"/>
</dbReference>
<evidence type="ECO:0000256" key="5">
    <source>
        <dbReference type="ARBA" id="ARBA00022806"/>
    </source>
</evidence>
<feature type="short sequence motif" description="Q motif" evidence="11">
    <location>
        <begin position="38"/>
        <end position="66"/>
    </location>
</feature>
<dbReference type="GO" id="GO:0016787">
    <property type="term" value="F:hydrolase activity"/>
    <property type="evidence" value="ECO:0007669"/>
    <property type="project" value="UniProtKB-KW"/>
</dbReference>
<dbReference type="PROSITE" id="PS51195">
    <property type="entry name" value="Q_MOTIF"/>
    <property type="match status" value="1"/>
</dbReference>
<dbReference type="PROSITE" id="PS51194">
    <property type="entry name" value="HELICASE_CTER"/>
    <property type="match status" value="1"/>
</dbReference>
<gene>
    <name evidence="16" type="ordered locus">HCW_06670</name>
</gene>
<dbReference type="GO" id="GO:0009266">
    <property type="term" value="P:response to temperature stimulus"/>
    <property type="evidence" value="ECO:0007669"/>
    <property type="project" value="UniProtKB-ARBA"/>
</dbReference>
<dbReference type="PATRIC" id="fig|182217.3.peg.1409"/>
<keyword evidence="5 16" id="KW-0347">Helicase</keyword>
<comment type="similarity">
    <text evidence="7">Belongs to the DEAD box helicase family.</text>
</comment>
<accession>I0ENS3</accession>
<feature type="compositionally biased region" description="Basic residues" evidence="12">
    <location>
        <begin position="479"/>
        <end position="513"/>
    </location>
</feature>
<keyword evidence="4" id="KW-0378">Hydrolase</keyword>
<evidence type="ECO:0000313" key="16">
    <source>
        <dbReference type="EMBL" id="AFI04592.1"/>
    </source>
</evidence>
<sequence>MTHNTNTTKHTQDYSKETELFDELPTELDDDNDNNKKPSFNDLGLKAQVLKSIQEAGFTSPSPIQEKAIPAVLQGRDVVAQAQTGTGKTAAFALPIINNLKNNHTIEALIITPTRELAMQISDEIFKLGKHTRTKTVCVYGGQSIKRQCEFIEKNPQVMIATPGRLLDHLKNERISRFVPRVVVLDESDEMLDMGFLDDIEEIFDYLPSEAQILLFSATMPEPIKKLADKILENPIKIHIAPSNITNTDISQRFYVINEHERSEAIMRLLDTQSLAKSIIFTRTKKEANELNQILNAKNYKCTALHGDMEQRERRASIMAFKKNEVDVLVATDVASRGLDISDVSHVFNYHLPLNTESYIHRIGRTGRAGKKGVAITLVTPLEYKELLRMQKDIGSKIELFEIPSMDENQIVKTLQNAKVSEGIVSLYEQLKEEFEPSQLILKLLSLQFETNKIGLNQQELHAIQNPKESRERKENKQHNKHRSKGHSPKRGYSKDKHHKKSNRNHSKNHRRP</sequence>
<dbReference type="RefSeq" id="WP_014661460.1">
    <property type="nucleotide sequence ID" value="NC_017737.1"/>
</dbReference>
<evidence type="ECO:0000256" key="1">
    <source>
        <dbReference type="ARBA" id="ARBA00012552"/>
    </source>
</evidence>
<dbReference type="InterPro" id="IPR001650">
    <property type="entry name" value="Helicase_C-like"/>
</dbReference>
<feature type="domain" description="DEAD-box RNA helicase Q" evidence="15">
    <location>
        <begin position="38"/>
        <end position="66"/>
    </location>
</feature>
<dbReference type="eggNOG" id="COG0513">
    <property type="taxonomic scope" value="Bacteria"/>
</dbReference>
<evidence type="ECO:0000256" key="8">
    <source>
        <dbReference type="ARBA" id="ARBA00047984"/>
    </source>
</evidence>
<dbReference type="Pfam" id="PF00270">
    <property type="entry name" value="DEAD"/>
    <property type="match status" value="1"/>
</dbReference>
<dbReference type="GO" id="GO:0005524">
    <property type="term" value="F:ATP binding"/>
    <property type="evidence" value="ECO:0007669"/>
    <property type="project" value="UniProtKB-KW"/>
</dbReference>
<dbReference type="SMART" id="SM00487">
    <property type="entry name" value="DEXDc"/>
    <property type="match status" value="1"/>
</dbReference>
<keyword evidence="17" id="KW-1185">Reference proteome</keyword>
<keyword evidence="6" id="KW-0067">ATP-binding</keyword>
<evidence type="ECO:0000313" key="17">
    <source>
        <dbReference type="Proteomes" id="UP000005010"/>
    </source>
</evidence>
<feature type="region of interest" description="Disordered" evidence="12">
    <location>
        <begin position="462"/>
        <end position="513"/>
    </location>
</feature>
<dbReference type="GO" id="GO:0003676">
    <property type="term" value="F:nucleic acid binding"/>
    <property type="evidence" value="ECO:0007669"/>
    <property type="project" value="InterPro"/>
</dbReference>
<dbReference type="STRING" id="182217.HCW_06670"/>
<evidence type="ECO:0000256" key="4">
    <source>
        <dbReference type="ARBA" id="ARBA00022801"/>
    </source>
</evidence>
<dbReference type="CDD" id="cd00268">
    <property type="entry name" value="DEADc"/>
    <property type="match status" value="1"/>
</dbReference>
<evidence type="ECO:0000256" key="7">
    <source>
        <dbReference type="ARBA" id="ARBA00038437"/>
    </source>
</evidence>
<dbReference type="EMBL" id="CP003479">
    <property type="protein sequence ID" value="AFI04592.1"/>
    <property type="molecule type" value="Genomic_DNA"/>
</dbReference>
<dbReference type="InterPro" id="IPR044742">
    <property type="entry name" value="DEAD/DEAH_RhlB"/>
</dbReference>
<proteinExistence type="inferred from homology"/>
<evidence type="ECO:0000256" key="6">
    <source>
        <dbReference type="ARBA" id="ARBA00022840"/>
    </source>
</evidence>
<feature type="domain" description="Helicase ATP-binding" evidence="13">
    <location>
        <begin position="69"/>
        <end position="238"/>
    </location>
</feature>
<dbReference type="InterPro" id="IPR050079">
    <property type="entry name" value="DEAD_box_RNA_helicase"/>
</dbReference>
<dbReference type="FunFam" id="3.40.50.300:FF:000108">
    <property type="entry name" value="ATP-dependent RNA helicase RhlE"/>
    <property type="match status" value="1"/>
</dbReference>
<comment type="catalytic activity">
    <reaction evidence="8">
        <text>ATP + H2O = ADP + phosphate + H(+)</text>
        <dbReference type="Rhea" id="RHEA:13065"/>
        <dbReference type="ChEBI" id="CHEBI:15377"/>
        <dbReference type="ChEBI" id="CHEBI:15378"/>
        <dbReference type="ChEBI" id="CHEBI:30616"/>
        <dbReference type="ChEBI" id="CHEBI:43474"/>
        <dbReference type="ChEBI" id="CHEBI:456216"/>
        <dbReference type="EC" id="3.6.4.13"/>
    </reaction>
</comment>
<dbReference type="InterPro" id="IPR014014">
    <property type="entry name" value="RNA_helicase_DEAD_Q_motif"/>
</dbReference>
<dbReference type="CDD" id="cd18787">
    <property type="entry name" value="SF2_C_DEAD"/>
    <property type="match status" value="1"/>
</dbReference>
<feature type="compositionally biased region" description="Basic and acidic residues" evidence="12">
    <location>
        <begin position="468"/>
        <end position="478"/>
    </location>
</feature>
<dbReference type="PANTHER" id="PTHR47959">
    <property type="entry name" value="ATP-DEPENDENT RNA HELICASE RHLE-RELATED"/>
    <property type="match status" value="1"/>
</dbReference>
<dbReference type="Gene3D" id="3.40.50.300">
    <property type="entry name" value="P-loop containing nucleotide triphosphate hydrolases"/>
    <property type="match status" value="2"/>
</dbReference>
<evidence type="ECO:0000256" key="11">
    <source>
        <dbReference type="PROSITE-ProRule" id="PRU00552"/>
    </source>
</evidence>
<dbReference type="AlphaFoldDB" id="I0ENS3"/>
<evidence type="ECO:0000259" key="14">
    <source>
        <dbReference type="PROSITE" id="PS51194"/>
    </source>
</evidence>
<dbReference type="GO" id="GO:0005829">
    <property type="term" value="C:cytosol"/>
    <property type="evidence" value="ECO:0007669"/>
    <property type="project" value="TreeGrafter"/>
</dbReference>
<evidence type="ECO:0000256" key="12">
    <source>
        <dbReference type="SAM" id="MobiDB-lite"/>
    </source>
</evidence>
<dbReference type="PANTHER" id="PTHR47959:SF1">
    <property type="entry name" value="ATP-DEPENDENT RNA HELICASE DBPA"/>
    <property type="match status" value="1"/>
</dbReference>
<keyword evidence="2" id="KW-0963">Cytoplasm</keyword>
<evidence type="ECO:0000256" key="2">
    <source>
        <dbReference type="ARBA" id="ARBA00022490"/>
    </source>
</evidence>
<dbReference type="Pfam" id="PF00271">
    <property type="entry name" value="Helicase_C"/>
    <property type="match status" value="1"/>
</dbReference>
<comment type="subunit">
    <text evidence="9">Homodimer. Interacts with RNase J (rnj), might be a member of a minimal RNA degradosome complex.</text>
</comment>
<dbReference type="SUPFAM" id="SSF52540">
    <property type="entry name" value="P-loop containing nucleoside triphosphate hydrolases"/>
    <property type="match status" value="1"/>
</dbReference>
<reference evidence="17" key="1">
    <citation type="submission" date="2012-04" db="EMBL/GenBank/DDBJ databases">
        <title>Complete genome sequence of Helicobacter cetorum strain MIT 00-7128.</title>
        <authorList>
            <person name="Kersulyte D."/>
            <person name="Berg D.E."/>
        </authorList>
    </citation>
    <scope>NUCLEOTIDE SEQUENCE [LARGE SCALE GENOMIC DNA]</scope>
    <source>
        <strain evidence="17">MIT 00-7128</strain>
    </source>
</reference>
<dbReference type="InterPro" id="IPR014001">
    <property type="entry name" value="Helicase_ATP-bd"/>
</dbReference>
<dbReference type="HOGENOM" id="CLU_003041_21_4_7"/>
<dbReference type="EC" id="3.6.4.13" evidence="1"/>
<name>I0ENS3_HELC0</name>
<evidence type="ECO:0000256" key="3">
    <source>
        <dbReference type="ARBA" id="ARBA00022741"/>
    </source>
</evidence>
<dbReference type="InterPro" id="IPR027417">
    <property type="entry name" value="P-loop_NTPase"/>
</dbReference>
<organism evidence="16 17">
    <name type="scientific">Helicobacter cetorum (strain ATCC BAA-429 / MIT 00-7128)</name>
    <dbReference type="NCBI Taxonomy" id="182217"/>
    <lineage>
        <taxon>Bacteria</taxon>
        <taxon>Pseudomonadati</taxon>
        <taxon>Campylobacterota</taxon>
        <taxon>Epsilonproteobacteria</taxon>
        <taxon>Campylobacterales</taxon>
        <taxon>Helicobacteraceae</taxon>
        <taxon>Helicobacter</taxon>
    </lineage>
</organism>
<protein>
    <recommendedName>
        <fullName evidence="10">DEAD-box ATP-dependent RNA helicase RhpA</fullName>
        <ecNumber evidence="1">3.6.4.13</ecNumber>
    </recommendedName>
</protein>
<dbReference type="GO" id="GO:0042255">
    <property type="term" value="P:ribosome assembly"/>
    <property type="evidence" value="ECO:0007669"/>
    <property type="project" value="UniProtKB-ARBA"/>
</dbReference>